<sequence>MTVQTRQEATAGPDRPLWPGTEGPTSRSPARVPGSVRRTTSIDMLRPDGPDGALHLVGRGHDLLTGPDGGARVLDAAGLFVALDYTGARLIHELRTDPAPPGLADLVGRSALSKFRPAARAALGDGHLGSVLAQLLDDVPVATIVSAAALARLGVHRDASSGVQRTARTDICAGWQADGALARRRAAGAEKGPMRDRGPLAGDLVSADGLGWHPMPPLEPAAMRRVRRLDLVPVAAASPAARAAVPAGAAFLADGLVRDSFHDPRDAEVVVHEFTVRAAVAADGTVLDASAGIGVVPGPQCPQARPSAARIVGRRAGELRDGVAREFVGITTCTHLNDTLRTLGDLPRLVAALTA</sequence>
<dbReference type="InterPro" id="IPR021312">
    <property type="entry name" value="DUF2889"/>
</dbReference>
<feature type="region of interest" description="Disordered" evidence="1">
    <location>
        <begin position="1"/>
        <end position="38"/>
    </location>
</feature>
<dbReference type="Pfam" id="PF11136">
    <property type="entry name" value="DUF2889"/>
    <property type="match status" value="1"/>
</dbReference>
<evidence type="ECO:0000313" key="3">
    <source>
        <dbReference type="Proteomes" id="UP000002484"/>
    </source>
</evidence>
<organism evidence="2 3">
    <name type="scientific">Pseudofrankia inefficax (strain DSM 45817 / CECT 9037 / DDB 130130 / EuI1c)</name>
    <name type="common">Frankia inefficax</name>
    <dbReference type="NCBI Taxonomy" id="298654"/>
    <lineage>
        <taxon>Bacteria</taxon>
        <taxon>Bacillati</taxon>
        <taxon>Actinomycetota</taxon>
        <taxon>Actinomycetes</taxon>
        <taxon>Frankiales</taxon>
        <taxon>Frankiaceae</taxon>
        <taxon>Pseudofrankia</taxon>
    </lineage>
</organism>
<evidence type="ECO:0008006" key="4">
    <source>
        <dbReference type="Google" id="ProtNLM"/>
    </source>
</evidence>
<dbReference type="OrthoDB" id="7530149at2"/>
<dbReference type="HOGENOM" id="CLU_049719_0_0_11"/>
<protein>
    <recommendedName>
        <fullName evidence="4">DUF2889 domain-containing protein</fullName>
    </recommendedName>
</protein>
<dbReference type="EMBL" id="CP002299">
    <property type="protein sequence ID" value="ADP82679.1"/>
    <property type="molecule type" value="Genomic_DNA"/>
</dbReference>
<keyword evidence="3" id="KW-1185">Reference proteome</keyword>
<name>E3IY81_PSEI1</name>
<gene>
    <name evidence="2" type="ordered locus">FraEuI1c_4688</name>
</gene>
<evidence type="ECO:0000313" key="2">
    <source>
        <dbReference type="EMBL" id="ADP82679.1"/>
    </source>
</evidence>
<dbReference type="RefSeq" id="WP_013425797.1">
    <property type="nucleotide sequence ID" value="NC_014666.1"/>
</dbReference>
<dbReference type="AlphaFoldDB" id="E3IY81"/>
<dbReference type="Proteomes" id="UP000002484">
    <property type="component" value="Chromosome"/>
</dbReference>
<reference evidence="2 3" key="1">
    <citation type="submission" date="2010-10" db="EMBL/GenBank/DDBJ databases">
        <title>Complete sequence of Frankia sp. EuI1c.</title>
        <authorList>
            <consortium name="US DOE Joint Genome Institute"/>
            <person name="Lucas S."/>
            <person name="Copeland A."/>
            <person name="Lapidus A."/>
            <person name="Cheng J.-F."/>
            <person name="Bruce D."/>
            <person name="Goodwin L."/>
            <person name="Pitluck S."/>
            <person name="Chertkov O."/>
            <person name="Detter J.C."/>
            <person name="Han C."/>
            <person name="Tapia R."/>
            <person name="Land M."/>
            <person name="Hauser L."/>
            <person name="Jeffries C."/>
            <person name="Kyrpides N."/>
            <person name="Ivanova N."/>
            <person name="Mikhailova N."/>
            <person name="Beauchemin N."/>
            <person name="Sen A."/>
            <person name="Sur S.A."/>
            <person name="Gtari M."/>
            <person name="Wall L."/>
            <person name="Tisa L."/>
            <person name="Woyke T."/>
        </authorList>
    </citation>
    <scope>NUCLEOTIDE SEQUENCE [LARGE SCALE GENOMIC DNA]</scope>
    <source>
        <strain evidence="3">DSM 45817 / CECT 9037 / EuI1c</strain>
    </source>
</reference>
<proteinExistence type="predicted"/>
<dbReference type="InParanoid" id="E3IY81"/>
<evidence type="ECO:0000256" key="1">
    <source>
        <dbReference type="SAM" id="MobiDB-lite"/>
    </source>
</evidence>
<dbReference type="eggNOG" id="ENOG5032UAQ">
    <property type="taxonomic scope" value="Bacteria"/>
</dbReference>
<dbReference type="KEGG" id="fri:FraEuI1c_4688"/>
<accession>E3IY81</accession>